<reference evidence="1" key="2">
    <citation type="submission" date="2022-03" db="EMBL/GenBank/DDBJ databases">
        <authorList>
            <person name="Ryngajllo M."/>
            <person name="Jacek P."/>
            <person name="Kubiak K."/>
        </authorList>
    </citation>
    <scope>NUCLEOTIDE SEQUENCE</scope>
    <source>
        <strain evidence="1">SI1</strain>
    </source>
</reference>
<dbReference type="AlphaFoldDB" id="A0AAW5EN59"/>
<dbReference type="RefSeq" id="WP_247066016.1">
    <property type="nucleotide sequence ID" value="NZ_CP094848.1"/>
</dbReference>
<sequence length="68" mass="6995">MSGSITVPGYPTSNRVPGFYFALDNSRANTASYGRRVLIIAQATTGAALAGTARLRASPPVPVADRGS</sequence>
<protein>
    <submittedName>
        <fullName evidence="1">Uncharacterized protein</fullName>
    </submittedName>
</protein>
<accession>A0AAW5EN59</accession>
<evidence type="ECO:0000313" key="2">
    <source>
        <dbReference type="Proteomes" id="UP001202887"/>
    </source>
</evidence>
<evidence type="ECO:0000313" key="1">
    <source>
        <dbReference type="EMBL" id="MCJ8352695.1"/>
    </source>
</evidence>
<dbReference type="EMBL" id="JAIBCX010000003">
    <property type="protein sequence ID" value="MCJ8352695.1"/>
    <property type="molecule type" value="Genomic_DNA"/>
</dbReference>
<comment type="caution">
    <text evidence="1">The sequence shown here is derived from an EMBL/GenBank/DDBJ whole genome shotgun (WGS) entry which is preliminary data.</text>
</comment>
<reference evidence="1" key="1">
    <citation type="journal article" date="2021" name="Polymers (Basel)">
        <title>Highly Stretchable Bacterial Cellulose Produced by Komagataeibacter hansenii SI1.</title>
        <authorList>
            <person name="Cielecka I."/>
            <person name="Ryngajllo M."/>
            <person name="Maniukiewicz W."/>
            <person name="Bielecki S."/>
        </authorList>
    </citation>
    <scope>NUCLEOTIDE SEQUENCE</scope>
    <source>
        <strain evidence="1">SI1</strain>
    </source>
</reference>
<name>A0AAW5EN59_NOVHA</name>
<gene>
    <name evidence="1" type="ORF">K1W68_01565</name>
</gene>
<proteinExistence type="predicted"/>
<organism evidence="1 2">
    <name type="scientific">Novacetimonas hansenii</name>
    <name type="common">Komagataeibacter hansenii</name>
    <dbReference type="NCBI Taxonomy" id="436"/>
    <lineage>
        <taxon>Bacteria</taxon>
        <taxon>Pseudomonadati</taxon>
        <taxon>Pseudomonadota</taxon>
        <taxon>Alphaproteobacteria</taxon>
        <taxon>Acetobacterales</taxon>
        <taxon>Acetobacteraceae</taxon>
        <taxon>Novacetimonas</taxon>
    </lineage>
</organism>
<dbReference type="Proteomes" id="UP001202887">
    <property type="component" value="Unassembled WGS sequence"/>
</dbReference>